<feature type="compositionally biased region" description="Basic and acidic residues" evidence="1">
    <location>
        <begin position="154"/>
        <end position="165"/>
    </location>
</feature>
<reference evidence="2" key="1">
    <citation type="journal article" date="2019" name="Sci. Rep.">
        <title>Draft genome of Tanacetum cinerariifolium, the natural source of mosquito coil.</title>
        <authorList>
            <person name="Yamashiro T."/>
            <person name="Shiraishi A."/>
            <person name="Satake H."/>
            <person name="Nakayama K."/>
        </authorList>
    </citation>
    <scope>NUCLEOTIDE SEQUENCE</scope>
</reference>
<dbReference type="EMBL" id="BKCJ010506456">
    <property type="protein sequence ID" value="GFA88142.1"/>
    <property type="molecule type" value="Genomic_DNA"/>
</dbReference>
<gene>
    <name evidence="2" type="ORF">Tci_660114</name>
</gene>
<evidence type="ECO:0000313" key="2">
    <source>
        <dbReference type="EMBL" id="GFA88142.1"/>
    </source>
</evidence>
<accession>A0A699KGZ6</accession>
<organism evidence="2">
    <name type="scientific">Tanacetum cinerariifolium</name>
    <name type="common">Dalmatian daisy</name>
    <name type="synonym">Chrysanthemum cinerariifolium</name>
    <dbReference type="NCBI Taxonomy" id="118510"/>
    <lineage>
        <taxon>Eukaryota</taxon>
        <taxon>Viridiplantae</taxon>
        <taxon>Streptophyta</taxon>
        <taxon>Embryophyta</taxon>
        <taxon>Tracheophyta</taxon>
        <taxon>Spermatophyta</taxon>
        <taxon>Magnoliopsida</taxon>
        <taxon>eudicotyledons</taxon>
        <taxon>Gunneridae</taxon>
        <taxon>Pentapetalae</taxon>
        <taxon>asterids</taxon>
        <taxon>campanulids</taxon>
        <taxon>Asterales</taxon>
        <taxon>Asteraceae</taxon>
        <taxon>Asteroideae</taxon>
        <taxon>Anthemideae</taxon>
        <taxon>Anthemidinae</taxon>
        <taxon>Tanacetum</taxon>
    </lineage>
</organism>
<proteinExistence type="predicted"/>
<feature type="non-terminal residue" evidence="2">
    <location>
        <position position="1"/>
    </location>
</feature>
<protein>
    <submittedName>
        <fullName evidence="2">Uncharacterized protein</fullName>
    </submittedName>
</protein>
<comment type="caution">
    <text evidence="2">The sequence shown here is derived from an EMBL/GenBank/DDBJ whole genome shotgun (WGS) entry which is preliminary data.</text>
</comment>
<evidence type="ECO:0000256" key="1">
    <source>
        <dbReference type="SAM" id="MobiDB-lite"/>
    </source>
</evidence>
<name>A0A699KGZ6_TANCI</name>
<feature type="region of interest" description="Disordered" evidence="1">
    <location>
        <begin position="142"/>
        <end position="165"/>
    </location>
</feature>
<sequence>LDGARRRMTWRHSILALGLHSKEEMAEAGFGAYWSGNDRGEKVVWVDLFYLRTIDQGTTNVMYLLARYLFRHAEGRKSGARLSGGHFIRRLAAHFGLVSDKGLRGLSIISQEFLVIDLHKFTRLNICSRLGDTWAWVAQGPERQQDTTAGTPRAAEDAHVANEGA</sequence>
<dbReference type="AlphaFoldDB" id="A0A699KGZ6"/>